<sequence>MEDMHSYSSSVTGVEFNALVLDHSLTLLTEAQIKHLHNVDSHLWDLSFQPTVAVQTGQSSMAVPLSHSNSPSQPITSPQSWIQQATGITESPNERTNLYGHGFASAPDGDAPVSSPLRPTGKVISKGRDNKSRLAEESYAPSAARILATVLLT</sequence>
<evidence type="ECO:0000313" key="3">
    <source>
        <dbReference type="Proteomes" id="UP000251714"/>
    </source>
</evidence>
<dbReference type="AlphaFoldDB" id="A0A365NF38"/>
<evidence type="ECO:0000256" key="1">
    <source>
        <dbReference type="SAM" id="MobiDB-lite"/>
    </source>
</evidence>
<dbReference type="EMBL" id="PKMI01000012">
    <property type="protein sequence ID" value="RBA19148.1"/>
    <property type="molecule type" value="Genomic_DNA"/>
</dbReference>
<organism evidence="2 3">
    <name type="scientific">Gibberella intermedia</name>
    <name type="common">Bulb rot disease fungus</name>
    <name type="synonym">Fusarium proliferatum</name>
    <dbReference type="NCBI Taxonomy" id="948311"/>
    <lineage>
        <taxon>Eukaryota</taxon>
        <taxon>Fungi</taxon>
        <taxon>Dikarya</taxon>
        <taxon>Ascomycota</taxon>
        <taxon>Pezizomycotina</taxon>
        <taxon>Sordariomycetes</taxon>
        <taxon>Hypocreomycetidae</taxon>
        <taxon>Hypocreales</taxon>
        <taxon>Nectriaceae</taxon>
        <taxon>Fusarium</taxon>
        <taxon>Fusarium fujikuroi species complex</taxon>
    </lineage>
</organism>
<gene>
    <name evidence="2" type="ORF">FPRO05_10077</name>
</gene>
<protein>
    <submittedName>
        <fullName evidence="2">Uncharacterized protein</fullName>
    </submittedName>
</protein>
<evidence type="ECO:0000313" key="2">
    <source>
        <dbReference type="EMBL" id="RBA19148.1"/>
    </source>
</evidence>
<reference evidence="2 3" key="1">
    <citation type="submission" date="2017-12" db="EMBL/GenBank/DDBJ databases">
        <title>Genome sequence of the mycotoxigenic crop pathogen Fusarium proliferatum, strain ITEM 2341 from Date Palm.</title>
        <authorList>
            <person name="Almiman B.F."/>
            <person name="Shittu T.A."/>
            <person name="Muthumeenakshi S."/>
            <person name="Baroncelli R."/>
            <person name="Sreenivasaprasada S."/>
        </authorList>
    </citation>
    <scope>NUCLEOTIDE SEQUENCE [LARGE SCALE GENOMIC DNA]</scope>
    <source>
        <strain evidence="2 3">ITEM 2341</strain>
    </source>
</reference>
<proteinExistence type="predicted"/>
<accession>A0A365NF38</accession>
<dbReference type="Proteomes" id="UP000251714">
    <property type="component" value="Unassembled WGS sequence"/>
</dbReference>
<name>A0A365NF38_GIBIN</name>
<comment type="caution">
    <text evidence="2">The sequence shown here is derived from an EMBL/GenBank/DDBJ whole genome shotgun (WGS) entry which is preliminary data.</text>
</comment>
<feature type="region of interest" description="Disordered" evidence="1">
    <location>
        <begin position="62"/>
        <end position="86"/>
    </location>
</feature>